<evidence type="ECO:0000313" key="6">
    <source>
        <dbReference type="Proteomes" id="UP000324897"/>
    </source>
</evidence>
<dbReference type="Gene3D" id="3.30.710.10">
    <property type="entry name" value="Potassium Channel Kv1.1, Chain A"/>
    <property type="match status" value="1"/>
</dbReference>
<dbReference type="InterPro" id="IPR045005">
    <property type="entry name" value="BPM1-6"/>
</dbReference>
<dbReference type="SUPFAM" id="SSF49599">
    <property type="entry name" value="TRAF domain-like"/>
    <property type="match status" value="1"/>
</dbReference>
<dbReference type="Pfam" id="PF00651">
    <property type="entry name" value="BTB"/>
    <property type="match status" value="1"/>
</dbReference>
<dbReference type="AlphaFoldDB" id="A0A5J9SMX8"/>
<dbReference type="InterPro" id="IPR011333">
    <property type="entry name" value="SKP1/BTB/POZ_sf"/>
</dbReference>
<protein>
    <recommendedName>
        <fullName evidence="4">BTB domain-containing protein</fullName>
    </recommendedName>
</protein>
<comment type="pathway">
    <text evidence="1">Protein modification; protein ubiquitination.</text>
</comment>
<evidence type="ECO:0000313" key="5">
    <source>
        <dbReference type="EMBL" id="TVU00346.1"/>
    </source>
</evidence>
<dbReference type="OrthoDB" id="685185at2759"/>
<dbReference type="PANTHER" id="PTHR26379:SF180">
    <property type="entry name" value="TRAF TRANSCRIPTION FACTOR"/>
    <property type="match status" value="1"/>
</dbReference>
<feature type="non-terminal residue" evidence="5">
    <location>
        <position position="1"/>
    </location>
</feature>
<dbReference type="Gene3D" id="2.60.210.10">
    <property type="entry name" value="Apoptosis, Tumor Necrosis Factor Receptor Associated Protein 2, Chain A"/>
    <property type="match status" value="1"/>
</dbReference>
<dbReference type="Gene3D" id="1.25.40.420">
    <property type="match status" value="1"/>
</dbReference>
<dbReference type="InterPro" id="IPR008974">
    <property type="entry name" value="TRAF-like"/>
</dbReference>
<reference evidence="5 6" key="1">
    <citation type="journal article" date="2019" name="Sci. Rep.">
        <title>A high-quality genome of Eragrostis curvula grass provides insights into Poaceae evolution and supports new strategies to enhance forage quality.</title>
        <authorList>
            <person name="Carballo J."/>
            <person name="Santos B.A.C.M."/>
            <person name="Zappacosta D."/>
            <person name="Garbus I."/>
            <person name="Selva J.P."/>
            <person name="Gallo C.A."/>
            <person name="Diaz A."/>
            <person name="Albertini E."/>
            <person name="Caccamo M."/>
            <person name="Echenique V."/>
        </authorList>
    </citation>
    <scope>NUCLEOTIDE SEQUENCE [LARGE SCALE GENOMIC DNA]</scope>
    <source>
        <strain evidence="6">cv. Victoria</strain>
        <tissue evidence="5">Leaf</tissue>
    </source>
</reference>
<dbReference type="GO" id="GO:0016567">
    <property type="term" value="P:protein ubiquitination"/>
    <property type="evidence" value="ECO:0007669"/>
    <property type="project" value="InterPro"/>
</dbReference>
<dbReference type="CDD" id="cd18280">
    <property type="entry name" value="BTB_POZ_BPM_plant"/>
    <property type="match status" value="1"/>
</dbReference>
<dbReference type="PANTHER" id="PTHR26379">
    <property type="entry name" value="BTB/POZ AND MATH DOMAIN-CONTAINING PROTEIN 1"/>
    <property type="match status" value="1"/>
</dbReference>
<dbReference type="Proteomes" id="UP000324897">
    <property type="component" value="Unassembled WGS sequence"/>
</dbReference>
<sequence length="388" mass="41417">MTGPHHQGISKSMVPGEGKNGAPPPGDPGISKSMVPGEGKNPSPLLPPAQQHAGLQVLLLVDPWLVGDWDTGPPWERGDCTDLGQASLQYGGGGGGGGGGGYDYMALEFVFLSEARANKGVTANLSCQLVDPINFSRTSSDKIGPYKSFQHPSDSSGKFSIMARAEAHSSGYLRNGSVVVECTITVFRVRHLEDNPVPSSNLQKDLGELLRSGCGADVTFIVSGESIDAHKNVLAVRSPVFMAEFFGQMKETTSKCIEIKEMEAAVFKAMLQFIYTDMVPDLDEKKDTVSVTTMAQHLLVAADRYGLDLLKEICLRRIALGIDAAMVATTLTLAEQHGCSQLKAKCIEFIAGASPEVLGSVLATEGFKSLEPSLLTELFMAAQGRIRK</sequence>
<keyword evidence="6" id="KW-1185">Reference proteome</keyword>
<dbReference type="PROSITE" id="PS50097">
    <property type="entry name" value="BTB"/>
    <property type="match status" value="1"/>
</dbReference>
<comment type="caution">
    <text evidence="5">The sequence shown here is derived from an EMBL/GenBank/DDBJ whole genome shotgun (WGS) entry which is preliminary data.</text>
</comment>
<accession>A0A5J9SMX8</accession>
<evidence type="ECO:0000256" key="1">
    <source>
        <dbReference type="ARBA" id="ARBA00004906"/>
    </source>
</evidence>
<feature type="region of interest" description="Disordered" evidence="3">
    <location>
        <begin position="1"/>
        <end position="49"/>
    </location>
</feature>
<dbReference type="EMBL" id="RWGY01000602">
    <property type="protein sequence ID" value="TVU00346.1"/>
    <property type="molecule type" value="Genomic_DNA"/>
</dbReference>
<evidence type="ECO:0000256" key="2">
    <source>
        <dbReference type="ARBA" id="ARBA00010846"/>
    </source>
</evidence>
<evidence type="ECO:0000259" key="4">
    <source>
        <dbReference type="PROSITE" id="PS50097"/>
    </source>
</evidence>
<dbReference type="SMART" id="SM00225">
    <property type="entry name" value="BTB"/>
    <property type="match status" value="1"/>
</dbReference>
<feature type="domain" description="BTB" evidence="4">
    <location>
        <begin position="216"/>
        <end position="279"/>
    </location>
</feature>
<evidence type="ECO:0000256" key="3">
    <source>
        <dbReference type="SAM" id="MobiDB-lite"/>
    </source>
</evidence>
<dbReference type="Pfam" id="PF24570">
    <property type="entry name" value="BACK_BPM_SPOP"/>
    <property type="match status" value="1"/>
</dbReference>
<comment type="similarity">
    <text evidence="2">Belongs to the Tdpoz family.</text>
</comment>
<dbReference type="InterPro" id="IPR000210">
    <property type="entry name" value="BTB/POZ_dom"/>
</dbReference>
<organism evidence="5 6">
    <name type="scientific">Eragrostis curvula</name>
    <name type="common">weeping love grass</name>
    <dbReference type="NCBI Taxonomy" id="38414"/>
    <lineage>
        <taxon>Eukaryota</taxon>
        <taxon>Viridiplantae</taxon>
        <taxon>Streptophyta</taxon>
        <taxon>Embryophyta</taxon>
        <taxon>Tracheophyta</taxon>
        <taxon>Spermatophyta</taxon>
        <taxon>Magnoliopsida</taxon>
        <taxon>Liliopsida</taxon>
        <taxon>Poales</taxon>
        <taxon>Poaceae</taxon>
        <taxon>PACMAD clade</taxon>
        <taxon>Chloridoideae</taxon>
        <taxon>Eragrostideae</taxon>
        <taxon>Eragrostidinae</taxon>
        <taxon>Eragrostis</taxon>
    </lineage>
</organism>
<gene>
    <name evidence="5" type="ORF">EJB05_54241</name>
</gene>
<dbReference type="InterPro" id="IPR056423">
    <property type="entry name" value="BACK_BPM_SPOP"/>
</dbReference>
<proteinExistence type="inferred from homology"/>
<dbReference type="SUPFAM" id="SSF54695">
    <property type="entry name" value="POZ domain"/>
    <property type="match status" value="1"/>
</dbReference>
<name>A0A5J9SMX8_9POAL</name>
<dbReference type="Gramene" id="TVU00346">
    <property type="protein sequence ID" value="TVU00346"/>
    <property type="gene ID" value="EJB05_54241"/>
</dbReference>